<dbReference type="Proteomes" id="UP001465153">
    <property type="component" value="Unassembled WGS sequence"/>
</dbReference>
<gene>
    <name evidence="14" type="primary">ribD</name>
    <name evidence="14" type="ORF">NBRC116591_05560</name>
</gene>
<name>A0ABQ0A511_9GAMM</name>
<feature type="domain" description="CMP/dCMP-type deaminase" evidence="13">
    <location>
        <begin position="5"/>
        <end position="128"/>
    </location>
</feature>
<evidence type="ECO:0000256" key="8">
    <source>
        <dbReference type="ARBA" id="ARBA00022833"/>
    </source>
</evidence>
<dbReference type="PROSITE" id="PS51747">
    <property type="entry name" value="CYT_DCMP_DEAMINASES_2"/>
    <property type="match status" value="1"/>
</dbReference>
<comment type="cofactor">
    <cofactor evidence="12">
        <name>Zn(2+)</name>
        <dbReference type="ChEBI" id="CHEBI:29105"/>
    </cofactor>
    <text evidence="12">Binds 1 zinc ion.</text>
</comment>
<evidence type="ECO:0000256" key="9">
    <source>
        <dbReference type="ARBA" id="ARBA00022857"/>
    </source>
</evidence>
<comment type="function">
    <text evidence="1 12">Converts 2,5-diamino-6-(ribosylamino)-4(3h)-pyrimidinone 5'-phosphate into 5-amino-6-(ribosylamino)-2,4(1h,3h)-pyrimidinedione 5'-phosphate.</text>
</comment>
<dbReference type="RefSeq" id="WP_353301603.1">
    <property type="nucleotide sequence ID" value="NZ_BAABWN010000002.1"/>
</dbReference>
<evidence type="ECO:0000256" key="5">
    <source>
        <dbReference type="ARBA" id="ARBA00007417"/>
    </source>
</evidence>
<evidence type="ECO:0000256" key="12">
    <source>
        <dbReference type="PIRNR" id="PIRNR006769"/>
    </source>
</evidence>
<dbReference type="InterPro" id="IPR002734">
    <property type="entry name" value="RibDG_C"/>
</dbReference>
<dbReference type="InterPro" id="IPR016193">
    <property type="entry name" value="Cytidine_deaminase-like"/>
</dbReference>
<keyword evidence="8 12" id="KW-0862">Zinc</keyword>
<evidence type="ECO:0000256" key="1">
    <source>
        <dbReference type="ARBA" id="ARBA00002151"/>
    </source>
</evidence>
<dbReference type="InterPro" id="IPR002125">
    <property type="entry name" value="CMP_dCMP_dom"/>
</dbReference>
<dbReference type="EC" id="3.5.4.26" evidence="12"/>
<dbReference type="InterPro" id="IPR024072">
    <property type="entry name" value="DHFR-like_dom_sf"/>
</dbReference>
<keyword evidence="12" id="KW-0378">Hydrolase</keyword>
<dbReference type="InterPro" id="IPR050765">
    <property type="entry name" value="Riboflavin_Biosynth_HTPR"/>
</dbReference>
<reference evidence="14 15" key="1">
    <citation type="submission" date="2024-04" db="EMBL/GenBank/DDBJ databases">
        <title>Draft genome sequence of Sessilibacter corallicola NBRC 116591.</title>
        <authorList>
            <person name="Miyakawa T."/>
            <person name="Kusuya Y."/>
            <person name="Miura T."/>
        </authorList>
    </citation>
    <scope>NUCLEOTIDE SEQUENCE [LARGE SCALE GENOMIC DNA]</scope>
    <source>
        <strain evidence="14 15">KU-00831-HH</strain>
    </source>
</reference>
<evidence type="ECO:0000256" key="3">
    <source>
        <dbReference type="ARBA" id="ARBA00004910"/>
    </source>
</evidence>
<dbReference type="Gene3D" id="3.40.140.10">
    <property type="entry name" value="Cytidine Deaminase, domain 2"/>
    <property type="match status" value="1"/>
</dbReference>
<keyword evidence="15" id="KW-1185">Reference proteome</keyword>
<dbReference type="SUPFAM" id="SSF53597">
    <property type="entry name" value="Dihydrofolate reductase-like"/>
    <property type="match status" value="1"/>
</dbReference>
<dbReference type="InterPro" id="IPR004794">
    <property type="entry name" value="Eubact_RibD"/>
</dbReference>
<dbReference type="SUPFAM" id="SSF53927">
    <property type="entry name" value="Cytidine deaminase-like"/>
    <property type="match status" value="1"/>
</dbReference>
<accession>A0ABQ0A511</accession>
<keyword evidence="7 12" id="KW-0479">Metal-binding</keyword>
<evidence type="ECO:0000256" key="2">
    <source>
        <dbReference type="ARBA" id="ARBA00004882"/>
    </source>
</evidence>
<evidence type="ECO:0000256" key="10">
    <source>
        <dbReference type="ARBA" id="ARBA00023002"/>
    </source>
</evidence>
<dbReference type="NCBIfam" id="TIGR00227">
    <property type="entry name" value="ribD_Cterm"/>
    <property type="match status" value="1"/>
</dbReference>
<sequence length="379" mass="41116">MSSTVEDHQFMARAIQLAERGLNTTSPNPRVGCVLVKDHQIIGEGFHIEAGTGHAEVNALNSLDDPQAAIGATAYVTLEPCSHHGRTGPCCQALEKAGIARLVYGMSDPNPQVSGRGLKYLQDRNIAVDGPVLEEQAKALNPGFIHRMVHQRPYVRLKLAMSLDGRTAMASGESQWITGPKARAQVQALRARSCAVVTGHTTVSMDQARLTVRDSELPKIPLQPLKNHPVPGRLRRPLRVVLDSNATLTGHEPFFHEQSECLWVTAGAKPNDILPTVEWKSLPDVANRVSLTDLLDDLAQRQCNEILVECGATLAGAFVEQGLVDEIVVFIAPTLMGSEARPLLALPLASMSEKVELEITDIRSVGSDWQVIAKPKAKN</sequence>
<evidence type="ECO:0000259" key="13">
    <source>
        <dbReference type="PROSITE" id="PS51747"/>
    </source>
</evidence>
<evidence type="ECO:0000256" key="11">
    <source>
        <dbReference type="ARBA" id="ARBA00023268"/>
    </source>
</evidence>
<comment type="similarity">
    <text evidence="5 12">In the C-terminal section; belongs to the HTP reductase family.</text>
</comment>
<dbReference type="CDD" id="cd01284">
    <property type="entry name" value="Riboflavin_deaminase-reductase"/>
    <property type="match status" value="1"/>
</dbReference>
<comment type="pathway">
    <text evidence="2 12">Cofactor biosynthesis; riboflavin biosynthesis; 5-amino-6-(D-ribitylamino)uracil from GTP: step 2/4.</text>
</comment>
<dbReference type="EC" id="1.1.1.193" evidence="12"/>
<comment type="catalytic activity">
    <reaction evidence="12">
        <text>2,5-diamino-6-hydroxy-4-(5-phosphoribosylamino)-pyrimidine + H2O + H(+) = 5-amino-6-(5-phospho-D-ribosylamino)uracil + NH4(+)</text>
        <dbReference type="Rhea" id="RHEA:21868"/>
        <dbReference type="ChEBI" id="CHEBI:15377"/>
        <dbReference type="ChEBI" id="CHEBI:15378"/>
        <dbReference type="ChEBI" id="CHEBI:28938"/>
        <dbReference type="ChEBI" id="CHEBI:58453"/>
        <dbReference type="ChEBI" id="CHEBI:58614"/>
        <dbReference type="EC" id="3.5.4.26"/>
    </reaction>
</comment>
<dbReference type="EMBL" id="BAABWN010000002">
    <property type="protein sequence ID" value="GAA6166746.1"/>
    <property type="molecule type" value="Genomic_DNA"/>
</dbReference>
<dbReference type="Pfam" id="PF00383">
    <property type="entry name" value="dCMP_cyt_deam_1"/>
    <property type="match status" value="1"/>
</dbReference>
<evidence type="ECO:0000313" key="14">
    <source>
        <dbReference type="EMBL" id="GAA6166746.1"/>
    </source>
</evidence>
<organism evidence="14 15">
    <name type="scientific">Sessilibacter corallicola</name>
    <dbReference type="NCBI Taxonomy" id="2904075"/>
    <lineage>
        <taxon>Bacteria</taxon>
        <taxon>Pseudomonadati</taxon>
        <taxon>Pseudomonadota</taxon>
        <taxon>Gammaproteobacteria</taxon>
        <taxon>Cellvibrionales</taxon>
        <taxon>Cellvibrionaceae</taxon>
        <taxon>Sessilibacter</taxon>
    </lineage>
</organism>
<keyword evidence="10 12" id="KW-0560">Oxidoreductase</keyword>
<dbReference type="NCBIfam" id="TIGR00326">
    <property type="entry name" value="eubact_ribD"/>
    <property type="match status" value="1"/>
</dbReference>
<protein>
    <recommendedName>
        <fullName evidence="12">Riboflavin biosynthesis protein RibD</fullName>
    </recommendedName>
    <domain>
        <recommendedName>
            <fullName evidence="12">Diaminohydroxyphosphoribosylaminopyrimidine deaminase</fullName>
            <shortName evidence="12">DRAP deaminase</shortName>
            <ecNumber evidence="12">3.5.4.26</ecNumber>
        </recommendedName>
        <alternativeName>
            <fullName evidence="12">Riboflavin-specific deaminase</fullName>
        </alternativeName>
    </domain>
    <domain>
        <recommendedName>
            <fullName evidence="12">5-amino-6-(5-phosphoribosylamino)uracil reductase</fullName>
            <ecNumber evidence="12">1.1.1.193</ecNumber>
        </recommendedName>
        <alternativeName>
            <fullName evidence="12">HTP reductase</fullName>
        </alternativeName>
    </domain>
</protein>
<evidence type="ECO:0000256" key="7">
    <source>
        <dbReference type="ARBA" id="ARBA00022723"/>
    </source>
</evidence>
<keyword evidence="9 12" id="KW-0521">NADP</keyword>
<comment type="pathway">
    <text evidence="3 12">Cofactor biosynthesis; riboflavin biosynthesis; 5-amino-6-(D-ribitylamino)uracil from GTP: step 3/4.</text>
</comment>
<dbReference type="Pfam" id="PF01872">
    <property type="entry name" value="RibD_C"/>
    <property type="match status" value="1"/>
</dbReference>
<dbReference type="Gene3D" id="3.40.430.10">
    <property type="entry name" value="Dihydrofolate Reductase, subunit A"/>
    <property type="match status" value="1"/>
</dbReference>
<comment type="catalytic activity">
    <reaction evidence="12">
        <text>5-amino-6-(5-phospho-D-ribitylamino)uracil + NADP(+) = 5-amino-6-(5-phospho-D-ribosylamino)uracil + NADPH + H(+)</text>
        <dbReference type="Rhea" id="RHEA:17845"/>
        <dbReference type="ChEBI" id="CHEBI:15378"/>
        <dbReference type="ChEBI" id="CHEBI:57783"/>
        <dbReference type="ChEBI" id="CHEBI:58349"/>
        <dbReference type="ChEBI" id="CHEBI:58421"/>
        <dbReference type="ChEBI" id="CHEBI:58453"/>
        <dbReference type="EC" id="1.1.1.193"/>
    </reaction>
</comment>
<dbReference type="InterPro" id="IPR011549">
    <property type="entry name" value="RibD_C"/>
</dbReference>
<dbReference type="InterPro" id="IPR016192">
    <property type="entry name" value="APOBEC/CMP_deaminase_Zn-bd"/>
</dbReference>
<comment type="similarity">
    <text evidence="4 12">In the N-terminal section; belongs to the cytidine and deoxycytidylate deaminase family.</text>
</comment>
<dbReference type="PIRSF" id="PIRSF006769">
    <property type="entry name" value="RibD"/>
    <property type="match status" value="1"/>
</dbReference>
<comment type="caution">
    <text evidence="14">The sequence shown here is derived from an EMBL/GenBank/DDBJ whole genome shotgun (WGS) entry which is preliminary data.</text>
</comment>
<dbReference type="PANTHER" id="PTHR38011">
    <property type="entry name" value="DIHYDROFOLATE REDUCTASE FAMILY PROTEIN (AFU_ORTHOLOGUE AFUA_8G06820)"/>
    <property type="match status" value="1"/>
</dbReference>
<evidence type="ECO:0000256" key="4">
    <source>
        <dbReference type="ARBA" id="ARBA00005259"/>
    </source>
</evidence>
<dbReference type="PANTHER" id="PTHR38011:SF7">
    <property type="entry name" value="2,5-DIAMINO-6-RIBOSYLAMINO-4(3H)-PYRIMIDINONE 5'-PHOSPHATE REDUCTASE"/>
    <property type="match status" value="1"/>
</dbReference>
<evidence type="ECO:0000256" key="6">
    <source>
        <dbReference type="ARBA" id="ARBA00022619"/>
    </source>
</evidence>
<keyword evidence="6 12" id="KW-0686">Riboflavin biosynthesis</keyword>
<evidence type="ECO:0000313" key="15">
    <source>
        <dbReference type="Proteomes" id="UP001465153"/>
    </source>
</evidence>
<keyword evidence="11" id="KW-0511">Multifunctional enzyme</keyword>
<proteinExistence type="inferred from homology"/>
<dbReference type="PROSITE" id="PS00903">
    <property type="entry name" value="CYT_DCMP_DEAMINASES_1"/>
    <property type="match status" value="1"/>
</dbReference>